<proteinExistence type="predicted"/>
<reference evidence="2" key="2">
    <citation type="submission" date="2021-09" db="EMBL/GenBank/DDBJ databases">
        <authorList>
            <person name="Gilroy R."/>
        </authorList>
    </citation>
    <scope>NUCLEOTIDE SEQUENCE</scope>
    <source>
        <strain evidence="2">1277</strain>
    </source>
</reference>
<name>A0A921N1G8_9FIRM</name>
<accession>A0A921N1G8</accession>
<keyword evidence="1" id="KW-0472">Membrane</keyword>
<feature type="transmembrane region" description="Helical" evidence="1">
    <location>
        <begin position="20"/>
        <end position="38"/>
    </location>
</feature>
<sequence>MLLNLISKKLMGMTLTLSTLSYWICLFACLTCLLLTQAGSKKAKAGISGSVIIYTIFQCIFSVIK</sequence>
<evidence type="ECO:0000313" key="3">
    <source>
        <dbReference type="Proteomes" id="UP000776700"/>
    </source>
</evidence>
<dbReference type="AlphaFoldDB" id="A0A921N1G8"/>
<keyword evidence="1" id="KW-0812">Transmembrane</keyword>
<gene>
    <name evidence="2" type="ORF">K8V90_07670</name>
</gene>
<dbReference type="Proteomes" id="UP000776700">
    <property type="component" value="Unassembled WGS sequence"/>
</dbReference>
<dbReference type="EMBL" id="DYUB01000237">
    <property type="protein sequence ID" value="HJG96960.1"/>
    <property type="molecule type" value="Genomic_DNA"/>
</dbReference>
<evidence type="ECO:0000256" key="1">
    <source>
        <dbReference type="SAM" id="Phobius"/>
    </source>
</evidence>
<protein>
    <submittedName>
        <fullName evidence="2">Uncharacterized protein</fullName>
    </submittedName>
</protein>
<keyword evidence="1" id="KW-1133">Transmembrane helix</keyword>
<comment type="caution">
    <text evidence="2">The sequence shown here is derived from an EMBL/GenBank/DDBJ whole genome shotgun (WGS) entry which is preliminary data.</text>
</comment>
<evidence type="ECO:0000313" key="2">
    <source>
        <dbReference type="EMBL" id="HJG96960.1"/>
    </source>
</evidence>
<organism evidence="2 3">
    <name type="scientific">Romboutsia timonensis</name>
    <dbReference type="NCBI Taxonomy" id="1776391"/>
    <lineage>
        <taxon>Bacteria</taxon>
        <taxon>Bacillati</taxon>
        <taxon>Bacillota</taxon>
        <taxon>Clostridia</taxon>
        <taxon>Peptostreptococcales</taxon>
        <taxon>Peptostreptococcaceae</taxon>
        <taxon>Romboutsia</taxon>
    </lineage>
</organism>
<reference evidence="2" key="1">
    <citation type="journal article" date="2021" name="PeerJ">
        <title>Extensive microbial diversity within the chicken gut microbiome revealed by metagenomics and culture.</title>
        <authorList>
            <person name="Gilroy R."/>
            <person name="Ravi A."/>
            <person name="Getino M."/>
            <person name="Pursley I."/>
            <person name="Horton D.L."/>
            <person name="Alikhan N.F."/>
            <person name="Baker D."/>
            <person name="Gharbi K."/>
            <person name="Hall N."/>
            <person name="Watson M."/>
            <person name="Adriaenssens E.M."/>
            <person name="Foster-Nyarko E."/>
            <person name="Jarju S."/>
            <person name="Secka A."/>
            <person name="Antonio M."/>
            <person name="Oren A."/>
            <person name="Chaudhuri R.R."/>
            <person name="La Ragione R."/>
            <person name="Hildebrand F."/>
            <person name="Pallen M.J."/>
        </authorList>
    </citation>
    <scope>NUCLEOTIDE SEQUENCE</scope>
    <source>
        <strain evidence="2">1277</strain>
    </source>
</reference>
<feature type="transmembrane region" description="Helical" evidence="1">
    <location>
        <begin position="45"/>
        <end position="64"/>
    </location>
</feature>